<dbReference type="PANTHER" id="PTHR46340:SF1">
    <property type="entry name" value="UBX DOMAIN-CONTAINING PROTEIN 1"/>
    <property type="match status" value="1"/>
</dbReference>
<feature type="domain" description="UBA" evidence="5">
    <location>
        <begin position="1"/>
        <end position="35"/>
    </location>
</feature>
<dbReference type="WBParaSite" id="ECPE_0000739201-mRNA-1">
    <property type="protein sequence ID" value="ECPE_0000739201-mRNA-1"/>
    <property type="gene ID" value="ECPE_0000739201"/>
</dbReference>
<dbReference type="Gene3D" id="1.10.8.10">
    <property type="entry name" value="DNA helicase RuvA subunit, C-terminal domain"/>
    <property type="match status" value="1"/>
</dbReference>
<dbReference type="PROSITE" id="PS50030">
    <property type="entry name" value="UBA"/>
    <property type="match status" value="1"/>
</dbReference>
<comment type="subcellular location">
    <subcellularLocation>
        <location evidence="1">Cytoplasm</location>
    </subcellularLocation>
</comment>
<dbReference type="GO" id="GO:0005737">
    <property type="term" value="C:cytoplasm"/>
    <property type="evidence" value="ECO:0007669"/>
    <property type="project" value="UniProtKB-SubCell"/>
</dbReference>
<evidence type="ECO:0000256" key="4">
    <source>
        <dbReference type="SAM" id="MobiDB-lite"/>
    </source>
</evidence>
<dbReference type="InterPro" id="IPR009060">
    <property type="entry name" value="UBA-like_sf"/>
</dbReference>
<feature type="domain" description="UBX" evidence="6">
    <location>
        <begin position="186"/>
        <end position="259"/>
    </location>
</feature>
<dbReference type="Pfam" id="PF00627">
    <property type="entry name" value="UBA"/>
    <property type="match status" value="1"/>
</dbReference>
<name>A0A183AK91_9TREM</name>
<dbReference type="PANTHER" id="PTHR46340">
    <property type="entry name" value="UBX DOMAIN-CONTAINING PROTEIN 1"/>
    <property type="match status" value="1"/>
</dbReference>
<feature type="region of interest" description="Disordered" evidence="4">
    <location>
        <begin position="154"/>
        <end position="185"/>
    </location>
</feature>
<evidence type="ECO:0000259" key="5">
    <source>
        <dbReference type="PROSITE" id="PS50030"/>
    </source>
</evidence>
<dbReference type="PROSITE" id="PS50033">
    <property type="entry name" value="UBX"/>
    <property type="match status" value="1"/>
</dbReference>
<keyword evidence="3" id="KW-0175">Coiled coil</keyword>
<dbReference type="AlphaFoldDB" id="A0A183AK91"/>
<keyword evidence="8" id="KW-1185">Reference proteome</keyword>
<dbReference type="SUPFAM" id="SSF54236">
    <property type="entry name" value="Ubiquitin-like"/>
    <property type="match status" value="1"/>
</dbReference>
<evidence type="ECO:0000256" key="2">
    <source>
        <dbReference type="ARBA" id="ARBA00022490"/>
    </source>
</evidence>
<evidence type="ECO:0000313" key="9">
    <source>
        <dbReference type="WBParaSite" id="ECPE_0000739201-mRNA-1"/>
    </source>
</evidence>
<dbReference type="GO" id="GO:1903094">
    <property type="term" value="P:negative regulation of protein K48-linked deubiquitination"/>
    <property type="evidence" value="ECO:0007669"/>
    <property type="project" value="TreeGrafter"/>
</dbReference>
<dbReference type="Pfam" id="PF00789">
    <property type="entry name" value="UBX"/>
    <property type="match status" value="1"/>
</dbReference>
<protein>
    <submittedName>
        <fullName evidence="9">UBX domain-containing protein</fullName>
    </submittedName>
</protein>
<dbReference type="EMBL" id="UZAN01044522">
    <property type="protein sequence ID" value="VDP80936.1"/>
    <property type="molecule type" value="Genomic_DNA"/>
</dbReference>
<reference evidence="9" key="1">
    <citation type="submission" date="2016-06" db="UniProtKB">
        <authorList>
            <consortium name="WormBaseParasite"/>
        </authorList>
    </citation>
    <scope>IDENTIFICATION</scope>
</reference>
<dbReference type="Proteomes" id="UP000272942">
    <property type="component" value="Unassembled WGS sequence"/>
</dbReference>
<dbReference type="SUPFAM" id="SSF46934">
    <property type="entry name" value="UBA-like"/>
    <property type="match status" value="1"/>
</dbReference>
<dbReference type="GO" id="GO:0031397">
    <property type="term" value="P:negative regulation of protein ubiquitination"/>
    <property type="evidence" value="ECO:0007669"/>
    <property type="project" value="TreeGrafter"/>
</dbReference>
<evidence type="ECO:0000259" key="6">
    <source>
        <dbReference type="PROSITE" id="PS50033"/>
    </source>
</evidence>
<dbReference type="InterPro" id="IPR001012">
    <property type="entry name" value="UBX_dom"/>
</dbReference>
<sequence length="281" mass="32473">MSSDLQYLLDMGFSQAIAEEALQRTGYKSLDAAVDCCQKCLQNDEELQLHSALTGHCNYTELNSKLAPLTEEERKAQVEKLQQLIKQRRQMREEQESRNELEREKMRRKQGKDIVSAKAKFESDEMRRIVEQRTREKAEDKAYREKLRAEIAREREERKLREQGNLPTPKPTPVPTEPTTTTTIDNTSTSCRLQIRLPMGNPLKAEFGATEPLSAVALYISQRWPNTTGVDPTMIHLFTTFPKHEYDTGELQKSLRELGKYANIIHEQTSLFCHDNRTDKS</sequence>
<feature type="compositionally biased region" description="Basic and acidic residues" evidence="4">
    <location>
        <begin position="90"/>
        <end position="105"/>
    </location>
</feature>
<dbReference type="OrthoDB" id="10254930at2759"/>
<reference evidence="7 8" key="2">
    <citation type="submission" date="2018-11" db="EMBL/GenBank/DDBJ databases">
        <authorList>
            <consortium name="Pathogen Informatics"/>
        </authorList>
    </citation>
    <scope>NUCLEOTIDE SEQUENCE [LARGE SCALE GENOMIC DNA]</scope>
    <source>
        <strain evidence="7 8">Egypt</strain>
    </source>
</reference>
<proteinExistence type="predicted"/>
<dbReference type="GO" id="GO:0036435">
    <property type="term" value="F:K48-linked polyubiquitin modification-dependent protein binding"/>
    <property type="evidence" value="ECO:0007669"/>
    <property type="project" value="TreeGrafter"/>
</dbReference>
<accession>A0A183AK91</accession>
<evidence type="ECO:0000256" key="3">
    <source>
        <dbReference type="ARBA" id="ARBA00023054"/>
    </source>
</evidence>
<feature type="region of interest" description="Disordered" evidence="4">
    <location>
        <begin position="89"/>
        <end position="114"/>
    </location>
</feature>
<evidence type="ECO:0000313" key="8">
    <source>
        <dbReference type="Proteomes" id="UP000272942"/>
    </source>
</evidence>
<dbReference type="InterPro" id="IPR029071">
    <property type="entry name" value="Ubiquitin-like_domsf"/>
</dbReference>
<gene>
    <name evidence="7" type="ORF">ECPE_LOCUS7376</name>
</gene>
<dbReference type="Gene3D" id="3.10.20.90">
    <property type="entry name" value="Phosphatidylinositol 3-kinase Catalytic Subunit, Chain A, domain 1"/>
    <property type="match status" value="1"/>
</dbReference>
<evidence type="ECO:0000256" key="1">
    <source>
        <dbReference type="ARBA" id="ARBA00004496"/>
    </source>
</evidence>
<evidence type="ECO:0000313" key="7">
    <source>
        <dbReference type="EMBL" id="VDP80936.1"/>
    </source>
</evidence>
<dbReference type="GO" id="GO:0005634">
    <property type="term" value="C:nucleus"/>
    <property type="evidence" value="ECO:0007669"/>
    <property type="project" value="TreeGrafter"/>
</dbReference>
<organism evidence="9">
    <name type="scientific">Echinostoma caproni</name>
    <dbReference type="NCBI Taxonomy" id="27848"/>
    <lineage>
        <taxon>Eukaryota</taxon>
        <taxon>Metazoa</taxon>
        <taxon>Spiralia</taxon>
        <taxon>Lophotrochozoa</taxon>
        <taxon>Platyhelminthes</taxon>
        <taxon>Trematoda</taxon>
        <taxon>Digenea</taxon>
        <taxon>Plagiorchiida</taxon>
        <taxon>Echinostomata</taxon>
        <taxon>Echinostomatoidea</taxon>
        <taxon>Echinostomatidae</taxon>
        <taxon>Echinostoma</taxon>
    </lineage>
</organism>
<keyword evidence="2" id="KW-0963">Cytoplasm</keyword>
<dbReference type="InterPro" id="IPR015940">
    <property type="entry name" value="UBA"/>
</dbReference>
<dbReference type="GO" id="GO:0032435">
    <property type="term" value="P:negative regulation of proteasomal ubiquitin-dependent protein catabolic process"/>
    <property type="evidence" value="ECO:0007669"/>
    <property type="project" value="TreeGrafter"/>
</dbReference>